<keyword evidence="9" id="KW-1185">Reference proteome</keyword>
<reference evidence="8 9" key="1">
    <citation type="submission" date="2014-03" db="EMBL/GenBank/DDBJ databases">
        <title>Draft genome of the hookworm Oesophagostomum dentatum.</title>
        <authorList>
            <person name="Mitreva M."/>
        </authorList>
    </citation>
    <scope>NUCLEOTIDE SEQUENCE [LARGE SCALE GENOMIC DNA]</scope>
    <source>
        <strain evidence="8 9">OD-Hann</strain>
    </source>
</reference>
<sequence>MNEDERSVVFMFAAIFFLFSIIFAIQSDNFFDIRLLKSYDHFCDKIETLMTEAGISESYTRYRDPILRYVSMSLCSHSSLLCWFSNFRFANVYTNAQQTASRVTKFSLHLTFLLPSSHCYHLLVLSRNSLFMVQESYSLRTSSILRVYLVILSFICRVGLRAPHFQASSPRSGGGSARFLFPLSSAEVSPTSSPLPTTATVCR</sequence>
<name>A0A0B1TLN2_OESDE</name>
<dbReference type="AlphaFoldDB" id="A0A0B1TLN2"/>
<dbReference type="Proteomes" id="UP000053660">
    <property type="component" value="Unassembled WGS sequence"/>
</dbReference>
<evidence type="ECO:0000313" key="9">
    <source>
        <dbReference type="Proteomes" id="UP000053660"/>
    </source>
</evidence>
<comment type="similarity">
    <text evidence="2">Belongs to the TMEM161 family.</text>
</comment>
<evidence type="ECO:0000256" key="3">
    <source>
        <dbReference type="ARBA" id="ARBA00022692"/>
    </source>
</evidence>
<comment type="subcellular location">
    <subcellularLocation>
        <location evidence="1">Membrane</location>
        <topology evidence="1">Multi-pass membrane protein</topology>
    </subcellularLocation>
</comment>
<accession>A0A0B1TLN2</accession>
<evidence type="ECO:0000256" key="7">
    <source>
        <dbReference type="SAM" id="Phobius"/>
    </source>
</evidence>
<protein>
    <submittedName>
        <fullName evidence="8">Uncharacterized protein</fullName>
    </submittedName>
</protein>
<evidence type="ECO:0000313" key="8">
    <source>
        <dbReference type="EMBL" id="KHJ97011.1"/>
    </source>
</evidence>
<feature type="transmembrane region" description="Helical" evidence="7">
    <location>
        <begin position="7"/>
        <end position="25"/>
    </location>
</feature>
<dbReference type="GO" id="GO:0016020">
    <property type="term" value="C:membrane"/>
    <property type="evidence" value="ECO:0007669"/>
    <property type="project" value="UniProtKB-SubCell"/>
</dbReference>
<organism evidence="8 9">
    <name type="scientific">Oesophagostomum dentatum</name>
    <name type="common">Nodular worm</name>
    <dbReference type="NCBI Taxonomy" id="61180"/>
    <lineage>
        <taxon>Eukaryota</taxon>
        <taxon>Metazoa</taxon>
        <taxon>Ecdysozoa</taxon>
        <taxon>Nematoda</taxon>
        <taxon>Chromadorea</taxon>
        <taxon>Rhabditida</taxon>
        <taxon>Rhabditina</taxon>
        <taxon>Rhabditomorpha</taxon>
        <taxon>Strongyloidea</taxon>
        <taxon>Strongylidae</taxon>
        <taxon>Oesophagostomum</taxon>
    </lineage>
</organism>
<keyword evidence="3 7" id="KW-0812">Transmembrane</keyword>
<keyword evidence="5 7" id="KW-0472">Membrane</keyword>
<keyword evidence="6" id="KW-0325">Glycoprotein</keyword>
<evidence type="ECO:0000256" key="5">
    <source>
        <dbReference type="ARBA" id="ARBA00023136"/>
    </source>
</evidence>
<dbReference type="PANTHER" id="PTHR13624">
    <property type="entry name" value="RE42071P"/>
    <property type="match status" value="1"/>
</dbReference>
<proteinExistence type="inferred from homology"/>
<evidence type="ECO:0000256" key="2">
    <source>
        <dbReference type="ARBA" id="ARBA00009706"/>
    </source>
</evidence>
<dbReference type="OrthoDB" id="5857381at2759"/>
<keyword evidence="4 7" id="KW-1133">Transmembrane helix</keyword>
<dbReference type="EMBL" id="KN549540">
    <property type="protein sequence ID" value="KHJ97011.1"/>
    <property type="molecule type" value="Genomic_DNA"/>
</dbReference>
<dbReference type="InterPro" id="IPR019395">
    <property type="entry name" value="Transmembrane_161A/B"/>
</dbReference>
<gene>
    <name evidence="8" type="ORF">OESDEN_03020</name>
</gene>
<evidence type="ECO:0000256" key="4">
    <source>
        <dbReference type="ARBA" id="ARBA00022989"/>
    </source>
</evidence>
<evidence type="ECO:0000256" key="6">
    <source>
        <dbReference type="ARBA" id="ARBA00023180"/>
    </source>
</evidence>
<dbReference type="PANTHER" id="PTHR13624:SF6">
    <property type="entry name" value="EMEI"/>
    <property type="match status" value="1"/>
</dbReference>
<evidence type="ECO:0000256" key="1">
    <source>
        <dbReference type="ARBA" id="ARBA00004141"/>
    </source>
</evidence>
<dbReference type="Pfam" id="PF10268">
    <property type="entry name" value="Tmemb_161AB"/>
    <property type="match status" value="1"/>
</dbReference>